<dbReference type="EMBL" id="SJOA01000026">
    <property type="protein sequence ID" value="TCB55568.1"/>
    <property type="molecule type" value="Genomic_DNA"/>
</dbReference>
<accession>A0A4R0EGF8</accession>
<dbReference type="OrthoDB" id="5438497at2"/>
<protein>
    <recommendedName>
        <fullName evidence="3">Carbohydrate-binding protein</fullName>
    </recommendedName>
</protein>
<comment type="caution">
    <text evidence="1">The sequence shown here is derived from an EMBL/GenBank/DDBJ whole genome shotgun (WGS) entry which is preliminary data.</text>
</comment>
<evidence type="ECO:0000313" key="1">
    <source>
        <dbReference type="EMBL" id="TCB55568.1"/>
    </source>
</evidence>
<reference evidence="1 2" key="1">
    <citation type="submission" date="2019-02" db="EMBL/GenBank/DDBJ databases">
        <title>High diversity of culturable Acinetobacter species in natural soil and water ecosystems.</title>
        <authorList>
            <person name="Radolfova-Krizova L."/>
            <person name="Nemec A."/>
        </authorList>
    </citation>
    <scope>NUCLEOTIDE SEQUENCE [LARGE SCALE GENOMIC DNA]</scope>
    <source>
        <strain evidence="1 2">ANC 4281</strain>
    </source>
</reference>
<sequence>MAKINLIKNNFTSGELSKKIWLRTDLQQYKNGLKEAFNVLPIIEGGIRKRGGTQAIAQTAGAVRILPFTLSHSQAFILVFKPNQIDILDPEGGFIKSLTTPYTATDIKELNYCQNRHQFYIAHPKHPLKWLRTSEDLTNWSIDDFQYAVPPLEEIDTPSSAVKPSEKSVGKKATLTASVYETYDNTKRYLIGDICWYVLNNVKQYFKAIRITQGKAPTSGSEESIGEAGTIHVADPNWETTVVSEADTFTENDVDKFAFINEGIIRIDEFISKSEVRGEILLKLATDIEAIANSWTFKQDIFTSNLGYPKAVTMYQQRLVLGGTTSYPNYIWFSRTGDVTNFLPTVSDGDSFTVSASSDQLSNVLHLAQSRGVVVFTGGSEQSISATTTLSPTNANIVESTAYGITENIRPIKVGSELLFVQKSGERLRSLIYDYSVDSLVSNELTVLASHIAKDHGGFKEVTYQQEPDSIVWFVMNDGTISSLTLNREQSVNSWSQHNIGGQALSTLTLPSAAGADRLYFLVNRNGTIQLEQLKEGLLLDSVIKVPVQHNKPCIVQDPLISILGDEIAAYFNDGESIYSLPILNREGNTLTIDCEMSVGHIYIGRKFTARISLFPPEIQGSPATSSPALFKINHINLYLYETINPKVNGEMVELKQFTENVFEAPKPYTGSKRVEMNGWNDFDNFKLIIEQDEPLPFHITAVVLEHNFNDR</sequence>
<dbReference type="InterPro" id="IPR058003">
    <property type="entry name" value="Phage_gp12"/>
</dbReference>
<gene>
    <name evidence="1" type="ORF">E0H85_14895</name>
</gene>
<evidence type="ECO:0000313" key="2">
    <source>
        <dbReference type="Proteomes" id="UP000291380"/>
    </source>
</evidence>
<dbReference type="Proteomes" id="UP000291380">
    <property type="component" value="Unassembled WGS sequence"/>
</dbReference>
<dbReference type="Pfam" id="PF25675">
    <property type="entry name" value="Phage_nozzle"/>
    <property type="match status" value="1"/>
</dbReference>
<evidence type="ECO:0008006" key="3">
    <source>
        <dbReference type="Google" id="ProtNLM"/>
    </source>
</evidence>
<dbReference type="AlphaFoldDB" id="A0A4R0EGF8"/>
<name>A0A4R0EGF8_9GAMM</name>
<organism evidence="1 2">
    <name type="scientific">Acinetobacter terrae</name>
    <dbReference type="NCBI Taxonomy" id="2731247"/>
    <lineage>
        <taxon>Bacteria</taxon>
        <taxon>Pseudomonadati</taxon>
        <taxon>Pseudomonadota</taxon>
        <taxon>Gammaproteobacteria</taxon>
        <taxon>Moraxellales</taxon>
        <taxon>Moraxellaceae</taxon>
        <taxon>Acinetobacter</taxon>
        <taxon>Acinetobacter Taxon 24</taxon>
    </lineage>
</organism>
<proteinExistence type="predicted"/>
<dbReference type="RefSeq" id="WP_131272013.1">
    <property type="nucleotide sequence ID" value="NZ_SJOA01000026.1"/>
</dbReference>